<proteinExistence type="predicted"/>
<dbReference type="Gene3D" id="3.90.1300.10">
    <property type="entry name" value="Amidase signature (AS) domain"/>
    <property type="match status" value="1"/>
</dbReference>
<dbReference type="InterPro" id="IPR036928">
    <property type="entry name" value="AS_sf"/>
</dbReference>
<sequence length="545" mass="60277">MSTDKREKKKLKDGVKKRTGTKRSRMGCVRWILWLIHYIIDSVVDFIFRFIYDDANRKLVIPIKHPFLVESATGLAEKIRNRELSSERLVQCCIARIEEVNIDLNCVVDTRFPEALAEARGVDQFLASTSLSIDELRRDKPFLGVPFTSKESTHAVGMKSTFGMVSRRGCKATEDAEIVARVKAGGGILLAVTNIPELNLWQETRNNVYGQTNNPYNVHRTAGGSSGGEAVTIAACASPFGIGTDIGGSARMPGFFCGIYGHKPTTGLISTKGMTFRTGEEKGVTMVTAGTMTRYVADIIPFLKLLVGDNVNKLKLDTKVDMASVRLSYVVEPGDLRVSEVTTEMRSVILQAVNHLEQKCGSPAHQLKLSGFRYSYSLWRYWMSKEPGNFAFDLGNRKHEVSVLMELPKMLMGQSQYTLPALLKLLESAVFPPVPAEWAEEETAKLRQALIEELGDDGVLIFPSHPTPAHHHYVPFLRPFNFAYWAIINVLHFPATQVPLGLSRNGLPLGLQVVAAPYNDHLCIAVAQELESAFGGYVPPCAVAC</sequence>
<evidence type="ECO:0000259" key="3">
    <source>
        <dbReference type="Pfam" id="PF01425"/>
    </source>
</evidence>
<keyword evidence="2" id="KW-0812">Transmembrane</keyword>
<evidence type="ECO:0000256" key="1">
    <source>
        <dbReference type="PIRSR" id="PIRSR001221-1"/>
    </source>
</evidence>
<name>A0A1B6LTD9_9HEMI</name>
<evidence type="ECO:0000256" key="2">
    <source>
        <dbReference type="SAM" id="Phobius"/>
    </source>
</evidence>
<gene>
    <name evidence="4" type="ORF">g.30392</name>
</gene>
<dbReference type="GO" id="GO:0012505">
    <property type="term" value="C:endomembrane system"/>
    <property type="evidence" value="ECO:0007669"/>
    <property type="project" value="TreeGrafter"/>
</dbReference>
<dbReference type="AlphaFoldDB" id="A0A1B6LTD9"/>
<feature type="active site" description="Charge relay system" evidence="1">
    <location>
        <position position="150"/>
    </location>
</feature>
<feature type="active site" description="Charge relay system" evidence="1">
    <location>
        <position position="225"/>
    </location>
</feature>
<dbReference type="PIRSF" id="PIRSF001221">
    <property type="entry name" value="Amidase_fungi"/>
    <property type="match status" value="1"/>
</dbReference>
<organism evidence="4">
    <name type="scientific">Graphocephala atropunctata</name>
    <dbReference type="NCBI Taxonomy" id="36148"/>
    <lineage>
        <taxon>Eukaryota</taxon>
        <taxon>Metazoa</taxon>
        <taxon>Ecdysozoa</taxon>
        <taxon>Arthropoda</taxon>
        <taxon>Hexapoda</taxon>
        <taxon>Insecta</taxon>
        <taxon>Pterygota</taxon>
        <taxon>Neoptera</taxon>
        <taxon>Paraneoptera</taxon>
        <taxon>Hemiptera</taxon>
        <taxon>Auchenorrhyncha</taxon>
        <taxon>Membracoidea</taxon>
        <taxon>Cicadellidae</taxon>
        <taxon>Cicadellinae</taxon>
        <taxon>Cicadellini</taxon>
        <taxon>Graphocephala</taxon>
    </lineage>
</organism>
<feature type="active site" description="Acyl-ester intermediate" evidence="1">
    <location>
        <position position="249"/>
    </location>
</feature>
<dbReference type="PANTHER" id="PTHR43372">
    <property type="entry name" value="FATTY-ACID AMIDE HYDROLASE"/>
    <property type="match status" value="1"/>
</dbReference>
<feature type="domain" description="Amidase" evidence="3">
    <location>
        <begin position="89"/>
        <end position="523"/>
    </location>
</feature>
<dbReference type="SUPFAM" id="SSF75304">
    <property type="entry name" value="Amidase signature (AS) enzymes"/>
    <property type="match status" value="1"/>
</dbReference>
<feature type="transmembrane region" description="Helical" evidence="2">
    <location>
        <begin position="31"/>
        <end position="52"/>
    </location>
</feature>
<reference evidence="4" key="1">
    <citation type="submission" date="2015-11" db="EMBL/GenBank/DDBJ databases">
        <title>De novo transcriptome assembly of four potential Pierce s Disease insect vectors from Arizona vineyards.</title>
        <authorList>
            <person name="Tassone E.E."/>
        </authorList>
    </citation>
    <scope>NUCLEOTIDE SEQUENCE</scope>
</reference>
<keyword evidence="2" id="KW-0472">Membrane</keyword>
<dbReference type="InterPro" id="IPR052739">
    <property type="entry name" value="FAAH2"/>
</dbReference>
<keyword evidence="2" id="KW-1133">Transmembrane helix</keyword>
<evidence type="ECO:0000313" key="4">
    <source>
        <dbReference type="EMBL" id="JAT26879.1"/>
    </source>
</evidence>
<protein>
    <recommendedName>
        <fullName evidence="3">Amidase domain-containing protein</fullName>
    </recommendedName>
</protein>
<accession>A0A1B6LTD9</accession>
<dbReference type="InterPro" id="IPR023631">
    <property type="entry name" value="Amidase_dom"/>
</dbReference>
<dbReference type="Pfam" id="PF01425">
    <property type="entry name" value="Amidase"/>
    <property type="match status" value="1"/>
</dbReference>
<dbReference type="EMBL" id="GEBQ01013098">
    <property type="protein sequence ID" value="JAT26879.1"/>
    <property type="molecule type" value="Transcribed_RNA"/>
</dbReference>
<dbReference type="PANTHER" id="PTHR43372:SF1">
    <property type="entry name" value="LD38433P"/>
    <property type="match status" value="1"/>
</dbReference>